<dbReference type="Pfam" id="PF00583">
    <property type="entry name" value="Acetyltransf_1"/>
    <property type="match status" value="1"/>
</dbReference>
<dbReference type="GO" id="GO:0016747">
    <property type="term" value="F:acyltransferase activity, transferring groups other than amino-acyl groups"/>
    <property type="evidence" value="ECO:0007669"/>
    <property type="project" value="InterPro"/>
</dbReference>
<protein>
    <submittedName>
        <fullName evidence="4">Acetyltransferase (GNAT) family protein</fullName>
    </submittedName>
</protein>
<accession>A0A285HTP2</accession>
<dbReference type="Proteomes" id="UP000219612">
    <property type="component" value="Unassembled WGS sequence"/>
</dbReference>
<dbReference type="InterPro" id="IPR050832">
    <property type="entry name" value="Bact_Acetyltransf"/>
</dbReference>
<dbReference type="PANTHER" id="PTHR43877:SF2">
    <property type="entry name" value="AMINOALKYLPHOSPHONATE N-ACETYLTRANSFERASE-RELATED"/>
    <property type="match status" value="1"/>
</dbReference>
<dbReference type="CDD" id="cd04301">
    <property type="entry name" value="NAT_SF"/>
    <property type="match status" value="1"/>
</dbReference>
<gene>
    <name evidence="4" type="ORF">SAMN05421748_105298</name>
</gene>
<evidence type="ECO:0000256" key="1">
    <source>
        <dbReference type="ARBA" id="ARBA00022679"/>
    </source>
</evidence>
<evidence type="ECO:0000259" key="3">
    <source>
        <dbReference type="PROSITE" id="PS51186"/>
    </source>
</evidence>
<keyword evidence="2" id="KW-0012">Acyltransferase</keyword>
<dbReference type="RefSeq" id="WP_097320639.1">
    <property type="nucleotide sequence ID" value="NZ_OBDY01000005.1"/>
</dbReference>
<dbReference type="PANTHER" id="PTHR43877">
    <property type="entry name" value="AMINOALKYLPHOSPHONATE N-ACETYLTRANSFERASE-RELATED-RELATED"/>
    <property type="match status" value="1"/>
</dbReference>
<sequence length="173" mass="18677">MEITLLGPEPDEATAERLAGIVNEAYAEGEKGLWRDGALRTSAGEMRELAAAGKLAVARRGDRILGCVRVQMLSPGVGQLGMLAADPAERGGGVGRELVRFAEEHARAAGAPVMQLELLVPLDGEHPVKEFLRGWYTRIGYRQTGTESLADDYPELSPLLAVPCQLVVFRKQL</sequence>
<dbReference type="PROSITE" id="PS51186">
    <property type="entry name" value="GNAT"/>
    <property type="match status" value="1"/>
</dbReference>
<dbReference type="EMBL" id="OBDY01000005">
    <property type="protein sequence ID" value="SNY39037.1"/>
    <property type="molecule type" value="Genomic_DNA"/>
</dbReference>
<proteinExistence type="predicted"/>
<dbReference type="InterPro" id="IPR000182">
    <property type="entry name" value="GNAT_dom"/>
</dbReference>
<dbReference type="SUPFAM" id="SSF55729">
    <property type="entry name" value="Acyl-CoA N-acyltransferases (Nat)"/>
    <property type="match status" value="1"/>
</dbReference>
<name>A0A285HTP2_9ACTN</name>
<reference evidence="5" key="1">
    <citation type="submission" date="2017-09" db="EMBL/GenBank/DDBJ databases">
        <authorList>
            <person name="Varghese N."/>
            <person name="Submissions S."/>
        </authorList>
    </citation>
    <scope>NUCLEOTIDE SEQUENCE [LARGE SCALE GENOMIC DNA]</scope>
    <source>
        <strain evidence="5">CGMCC 4.6857</strain>
    </source>
</reference>
<evidence type="ECO:0000313" key="5">
    <source>
        <dbReference type="Proteomes" id="UP000219612"/>
    </source>
</evidence>
<evidence type="ECO:0000256" key="2">
    <source>
        <dbReference type="ARBA" id="ARBA00023315"/>
    </source>
</evidence>
<evidence type="ECO:0000313" key="4">
    <source>
        <dbReference type="EMBL" id="SNY39037.1"/>
    </source>
</evidence>
<keyword evidence="5" id="KW-1185">Reference proteome</keyword>
<dbReference type="InterPro" id="IPR016181">
    <property type="entry name" value="Acyl_CoA_acyltransferase"/>
</dbReference>
<dbReference type="OrthoDB" id="9805924at2"/>
<dbReference type="AlphaFoldDB" id="A0A285HTP2"/>
<keyword evidence="1 4" id="KW-0808">Transferase</keyword>
<feature type="domain" description="N-acetyltransferase" evidence="3">
    <location>
        <begin position="1"/>
        <end position="165"/>
    </location>
</feature>
<dbReference type="Gene3D" id="3.40.630.30">
    <property type="match status" value="1"/>
</dbReference>
<organism evidence="4 5">
    <name type="scientific">Paractinoplanes atraurantiacus</name>
    <dbReference type="NCBI Taxonomy" id="1036182"/>
    <lineage>
        <taxon>Bacteria</taxon>
        <taxon>Bacillati</taxon>
        <taxon>Actinomycetota</taxon>
        <taxon>Actinomycetes</taxon>
        <taxon>Micromonosporales</taxon>
        <taxon>Micromonosporaceae</taxon>
        <taxon>Paractinoplanes</taxon>
    </lineage>
</organism>